<name>A0A1M5NN74_FLAJO</name>
<dbReference type="AlphaFoldDB" id="A0A1M5NN74"/>
<dbReference type="Proteomes" id="UP000184112">
    <property type="component" value="Unassembled WGS sequence"/>
</dbReference>
<evidence type="ECO:0000313" key="2">
    <source>
        <dbReference type="Proteomes" id="UP000184112"/>
    </source>
</evidence>
<dbReference type="RefSeq" id="WP_073409612.1">
    <property type="nucleotide sequence ID" value="NZ_CP158862.1"/>
</dbReference>
<protein>
    <submittedName>
        <fullName evidence="1">Uncharacterized protein</fullName>
    </submittedName>
</protein>
<reference evidence="1 2" key="1">
    <citation type="submission" date="2016-11" db="EMBL/GenBank/DDBJ databases">
        <authorList>
            <person name="Jaros S."/>
            <person name="Januszkiewicz K."/>
            <person name="Wedrychowicz H."/>
        </authorList>
    </citation>
    <scope>NUCLEOTIDE SEQUENCE [LARGE SCALE GENOMIC DNA]</scope>
    <source>
        <strain evidence="1 2">DSM 6792</strain>
    </source>
</reference>
<gene>
    <name evidence="1" type="ORF">SAMN05444388_10571</name>
</gene>
<proteinExistence type="predicted"/>
<organism evidence="1 2">
    <name type="scientific">Flavobacterium johnsoniae</name>
    <name type="common">Cytophaga johnsonae</name>
    <dbReference type="NCBI Taxonomy" id="986"/>
    <lineage>
        <taxon>Bacteria</taxon>
        <taxon>Pseudomonadati</taxon>
        <taxon>Bacteroidota</taxon>
        <taxon>Flavobacteriia</taxon>
        <taxon>Flavobacteriales</taxon>
        <taxon>Flavobacteriaceae</taxon>
        <taxon>Flavobacterium</taxon>
    </lineage>
</organism>
<accession>A0A1M5NN74</accession>
<dbReference type="EMBL" id="FQWH01000005">
    <property type="protein sequence ID" value="SHG91006.1"/>
    <property type="molecule type" value="Genomic_DNA"/>
</dbReference>
<sequence>MKTNNTEGLTMFEINVLVQQGGRFVVFPNTISKLFKKFKRSNIYFVRPEENTFKYALKHFFLNLTVSWKMFPLGPVYVVKSLYYLIKGGKDYTQTILEDLNQNKPAYNPDIKFLNYN</sequence>
<evidence type="ECO:0000313" key="1">
    <source>
        <dbReference type="EMBL" id="SHG91006.1"/>
    </source>
</evidence>